<dbReference type="PANTHER" id="PTHR14359">
    <property type="entry name" value="HOMO-OLIGOMERIC FLAVIN CONTAINING CYS DECARBOXYLASE FAMILY"/>
    <property type="match status" value="1"/>
</dbReference>
<comment type="catalytic activity">
    <reaction evidence="3 4">
        <text>(R)-4'-phosphopantothenate + L-cysteine + CTP = N-[(R)-4-phosphopantothenoyl]-L-cysteine + CMP + diphosphate + H(+)</text>
        <dbReference type="Rhea" id="RHEA:19397"/>
        <dbReference type="ChEBI" id="CHEBI:10986"/>
        <dbReference type="ChEBI" id="CHEBI:15378"/>
        <dbReference type="ChEBI" id="CHEBI:33019"/>
        <dbReference type="ChEBI" id="CHEBI:35235"/>
        <dbReference type="ChEBI" id="CHEBI:37563"/>
        <dbReference type="ChEBI" id="CHEBI:59458"/>
        <dbReference type="ChEBI" id="CHEBI:60377"/>
        <dbReference type="EC" id="6.3.2.5"/>
    </reaction>
</comment>
<dbReference type="HAMAP" id="MF_02225">
    <property type="entry name" value="CoaBC"/>
    <property type="match status" value="1"/>
</dbReference>
<dbReference type="GO" id="GO:0071513">
    <property type="term" value="C:phosphopantothenoylcysteine decarboxylase complex"/>
    <property type="evidence" value="ECO:0007669"/>
    <property type="project" value="TreeGrafter"/>
</dbReference>
<dbReference type="InterPro" id="IPR007085">
    <property type="entry name" value="DNA/pantothenate-metab_flavo_C"/>
</dbReference>
<keyword evidence="3 4" id="KW-0285">Flavoprotein</keyword>
<keyword evidence="1 3" id="KW-0210">Decarboxylase</keyword>
<feature type="region of interest" description="Phosphopantothenate--cysteine ligase" evidence="3">
    <location>
        <begin position="195"/>
        <end position="401"/>
    </location>
</feature>
<comment type="function">
    <text evidence="3">Catalyzes two sequential steps in the biosynthesis of coenzyme A. In the first step cysteine is conjugated to 4'-phosphopantothenate to form 4-phosphopantothenoylcysteine. In the second step the latter compound is decarboxylated to form 4'-phosphopantotheine.</text>
</comment>
<dbReference type="SUPFAM" id="SSF52507">
    <property type="entry name" value="Homo-oligomeric flavin-containing Cys decarboxylases, HFCD"/>
    <property type="match status" value="1"/>
</dbReference>
<comment type="pathway">
    <text evidence="3 4">Cofactor biosynthesis; coenzyme A biosynthesis; CoA from (R)-pantothenate: step 2/5.</text>
</comment>
<dbReference type="EMBL" id="BDFE01000015">
    <property type="protein sequence ID" value="GAU08783.1"/>
    <property type="molecule type" value="Genomic_DNA"/>
</dbReference>
<dbReference type="GO" id="GO:0010181">
    <property type="term" value="F:FMN binding"/>
    <property type="evidence" value="ECO:0007669"/>
    <property type="project" value="UniProtKB-UniRule"/>
</dbReference>
<comment type="similarity">
    <text evidence="3 4">In the C-terminal section; belongs to the PPC synthetase family.</text>
</comment>
<feature type="region of interest" description="Phosphopantothenoylcysteine decarboxylase" evidence="3">
    <location>
        <begin position="1"/>
        <end position="194"/>
    </location>
</feature>
<keyword evidence="3" id="KW-0479">Metal-binding</keyword>
<keyword evidence="8" id="KW-1185">Reference proteome</keyword>
<dbReference type="Gene3D" id="3.40.50.1950">
    <property type="entry name" value="Flavin prenyltransferase-like"/>
    <property type="match status" value="1"/>
</dbReference>
<accession>A0A194AHH5</accession>
<feature type="binding site" evidence="3">
    <location>
        <position position="293"/>
    </location>
    <ligand>
        <name>CTP</name>
        <dbReference type="ChEBI" id="CHEBI:37563"/>
    </ligand>
</feature>
<dbReference type="STRING" id="1592317.DPF_1500"/>
<dbReference type="GO" id="GO:0015941">
    <property type="term" value="P:pantothenate catabolic process"/>
    <property type="evidence" value="ECO:0007669"/>
    <property type="project" value="InterPro"/>
</dbReference>
<comment type="catalytic activity">
    <reaction evidence="3 4">
        <text>N-[(R)-4-phosphopantothenoyl]-L-cysteine + H(+) = (R)-4'-phosphopantetheine + CO2</text>
        <dbReference type="Rhea" id="RHEA:16793"/>
        <dbReference type="ChEBI" id="CHEBI:15378"/>
        <dbReference type="ChEBI" id="CHEBI:16526"/>
        <dbReference type="ChEBI" id="CHEBI:59458"/>
        <dbReference type="ChEBI" id="CHEBI:61723"/>
        <dbReference type="EC" id="4.1.1.36"/>
    </reaction>
</comment>
<sequence length="401" mass="43533">MIPLRLPVFAGKRVHLGVTGSIAAYKGLDLLRLFVKTGLTAGATLTHAASRFVTDLSFASLGADPVYGDLFQDRLAPYGHLEPGQVAQAMVIAPATASMLAKLAHGLADDMLSTQALAFDGPLIIAPCMNPRMWRNPATRANWETLLSRGIIGVPPCSGDVACGDSGQGRLAETADIYLATLKALAPHDLTGQKILITLGPTREHFDKVRFWSNPSSGKMGWSLAMAAWLRHARVTVVHGPVNLTFPPGVDTIGVNTAREMFDACMDLWPDMDMGCCTAAVADFSPVPHGRGKLKKDECPEGLCVTFTRNPDILKTMGEHKRPDQRLIGFAAEAEVDLQTTAKAKLTAKNLDLIAANRIDSDETGFARWNNSVLLLDSQGQSEHMLNRPKIDIAWRIWDWM</sequence>
<dbReference type="GO" id="GO:0046872">
    <property type="term" value="F:metal ion binding"/>
    <property type="evidence" value="ECO:0007669"/>
    <property type="project" value="UniProtKB-KW"/>
</dbReference>
<name>A0A194AHH5_9BACT</name>
<dbReference type="GO" id="GO:0004633">
    <property type="term" value="F:phosphopantothenoylcysteine decarboxylase activity"/>
    <property type="evidence" value="ECO:0007669"/>
    <property type="project" value="UniProtKB-UniRule"/>
</dbReference>
<feature type="binding site" evidence="3">
    <location>
        <position position="349"/>
    </location>
    <ligand>
        <name>CTP</name>
        <dbReference type="ChEBI" id="CHEBI:37563"/>
    </ligand>
</feature>
<dbReference type="InterPro" id="IPR035929">
    <property type="entry name" value="CoaB-like_sf"/>
</dbReference>
<comment type="function">
    <text evidence="4">Catalyzes two steps in the biosynthesis of coenzyme A. In the first step cysteine is conjugated to 4'-phosphopantothenate to form 4-phosphopantothenoylcysteine, in the latter compound is decarboxylated to form 4'-phosphopantotheine.</text>
</comment>
<organism evidence="7 8">
    <name type="scientific">Desulfoplanes formicivorans</name>
    <dbReference type="NCBI Taxonomy" id="1592317"/>
    <lineage>
        <taxon>Bacteria</taxon>
        <taxon>Pseudomonadati</taxon>
        <taxon>Thermodesulfobacteriota</taxon>
        <taxon>Desulfovibrionia</taxon>
        <taxon>Desulfovibrionales</taxon>
        <taxon>Desulfoplanaceae</taxon>
        <taxon>Desulfoplanes</taxon>
    </lineage>
</organism>
<keyword evidence="2 3" id="KW-0456">Lyase</keyword>
<dbReference type="UniPathway" id="UPA00241">
    <property type="reaction ID" value="UER00353"/>
</dbReference>
<keyword evidence="3" id="KW-0460">Magnesium</keyword>
<dbReference type="SUPFAM" id="SSF102645">
    <property type="entry name" value="CoaB-like"/>
    <property type="match status" value="1"/>
</dbReference>
<comment type="cofactor">
    <cofactor evidence="3">
        <name>FMN</name>
        <dbReference type="ChEBI" id="CHEBI:58210"/>
    </cofactor>
    <text evidence="3">Binds 1 FMN per subunit.</text>
</comment>
<dbReference type="NCBIfam" id="TIGR00521">
    <property type="entry name" value="coaBC_dfp"/>
    <property type="match status" value="1"/>
</dbReference>
<dbReference type="Gene3D" id="3.40.50.10300">
    <property type="entry name" value="CoaB-like"/>
    <property type="match status" value="1"/>
</dbReference>
<dbReference type="OrthoDB" id="9802554at2"/>
<reference evidence="8" key="1">
    <citation type="submission" date="2016-06" db="EMBL/GenBank/DDBJ databases">
        <title>Draft genome sequence of Desulfoplanes formicivorans strain Pf12B.</title>
        <authorList>
            <person name="Watanabe M."/>
            <person name="Kojima H."/>
            <person name="Fukui M."/>
        </authorList>
    </citation>
    <scope>NUCLEOTIDE SEQUENCE [LARGE SCALE GENOMIC DNA]</scope>
    <source>
        <strain evidence="8">Pf12B</strain>
    </source>
</reference>
<dbReference type="Proteomes" id="UP000095200">
    <property type="component" value="Unassembled WGS sequence"/>
</dbReference>
<dbReference type="GO" id="GO:0015937">
    <property type="term" value="P:coenzyme A biosynthetic process"/>
    <property type="evidence" value="ECO:0007669"/>
    <property type="project" value="UniProtKB-UniRule"/>
</dbReference>
<evidence type="ECO:0000259" key="6">
    <source>
        <dbReference type="Pfam" id="PF04127"/>
    </source>
</evidence>
<dbReference type="InterPro" id="IPR036551">
    <property type="entry name" value="Flavin_trans-like"/>
</dbReference>
<evidence type="ECO:0000256" key="3">
    <source>
        <dbReference type="HAMAP-Rule" id="MF_02225"/>
    </source>
</evidence>
<evidence type="ECO:0000256" key="1">
    <source>
        <dbReference type="ARBA" id="ARBA00022793"/>
    </source>
</evidence>
<feature type="binding site" evidence="3">
    <location>
        <position position="330"/>
    </location>
    <ligand>
        <name>CTP</name>
        <dbReference type="ChEBI" id="CHEBI:37563"/>
    </ligand>
</feature>
<gene>
    <name evidence="3" type="primary">coaBC</name>
    <name evidence="7" type="ORF">DPF_1500</name>
</gene>
<feature type="active site" description="Proton donor" evidence="3">
    <location>
        <position position="163"/>
    </location>
</feature>
<feature type="domain" description="DNA/pantothenate metabolism flavoprotein C-terminal" evidence="6">
    <location>
        <begin position="190"/>
        <end position="400"/>
    </location>
</feature>
<feature type="binding site" evidence="3">
    <location>
        <begin position="311"/>
        <end position="314"/>
    </location>
    <ligand>
        <name>CTP</name>
        <dbReference type="ChEBI" id="CHEBI:37563"/>
    </ligand>
</feature>
<dbReference type="RefSeq" id="WP_069858550.1">
    <property type="nucleotide sequence ID" value="NZ_BDFE01000015.1"/>
</dbReference>
<keyword evidence="3" id="KW-0511">Multifunctional enzyme</keyword>
<comment type="pathway">
    <text evidence="3 4">Cofactor biosynthesis; coenzyme A biosynthesis; CoA from (R)-pantothenate: step 3/5.</text>
</comment>
<evidence type="ECO:0000256" key="4">
    <source>
        <dbReference type="RuleBase" id="RU364078"/>
    </source>
</evidence>
<feature type="domain" description="Flavoprotein" evidence="5">
    <location>
        <begin position="12"/>
        <end position="179"/>
    </location>
</feature>
<evidence type="ECO:0000259" key="5">
    <source>
        <dbReference type="Pfam" id="PF02441"/>
    </source>
</evidence>
<evidence type="ECO:0000313" key="8">
    <source>
        <dbReference type="Proteomes" id="UP000095200"/>
    </source>
</evidence>
<evidence type="ECO:0000256" key="2">
    <source>
        <dbReference type="ARBA" id="ARBA00023239"/>
    </source>
</evidence>
<dbReference type="Pfam" id="PF04127">
    <property type="entry name" value="DFP"/>
    <property type="match status" value="1"/>
</dbReference>
<comment type="similarity">
    <text evidence="3 4">In the N-terminal section; belongs to the HFCD (homo-oligomeric flavin containing Cys decarboxylase) superfamily.</text>
</comment>
<dbReference type="InterPro" id="IPR005252">
    <property type="entry name" value="CoaBC"/>
</dbReference>
<dbReference type="EC" id="6.3.2.5" evidence="3"/>
<proteinExistence type="inferred from homology"/>
<dbReference type="Pfam" id="PF02441">
    <property type="entry name" value="Flavoprotein"/>
    <property type="match status" value="1"/>
</dbReference>
<feature type="binding site" evidence="3">
    <location>
        <position position="345"/>
    </location>
    <ligand>
        <name>CTP</name>
        <dbReference type="ChEBI" id="CHEBI:37563"/>
    </ligand>
</feature>
<protein>
    <recommendedName>
        <fullName evidence="3">Coenzyme A biosynthesis bifunctional protein CoaBC</fullName>
    </recommendedName>
    <alternativeName>
        <fullName evidence="3">DNA/pantothenate metabolism flavoprotein</fullName>
    </alternativeName>
    <alternativeName>
        <fullName evidence="3">Phosphopantothenoylcysteine synthetase/decarboxylase</fullName>
        <shortName evidence="3">PPCS-PPCDC</shortName>
    </alternativeName>
    <domain>
        <recommendedName>
            <fullName evidence="3">Phosphopantothenoylcysteine decarboxylase</fullName>
            <shortName evidence="3">PPC decarboxylase</shortName>
            <shortName evidence="3">PPC-DC</shortName>
            <ecNumber evidence="3">4.1.1.36</ecNumber>
        </recommendedName>
        <alternativeName>
            <fullName evidence="3">CoaC</fullName>
        </alternativeName>
    </domain>
    <domain>
        <recommendedName>
            <fullName evidence="3">Phosphopantothenate--cysteine ligase</fullName>
            <ecNumber evidence="3">6.3.2.5</ecNumber>
        </recommendedName>
        <alternativeName>
            <fullName evidence="3">CoaB</fullName>
        </alternativeName>
        <alternativeName>
            <fullName evidence="3">Phosphopantothenoylcysteine synthetase</fullName>
            <shortName evidence="3">PPC synthetase</shortName>
            <shortName evidence="3">PPC-S</shortName>
        </alternativeName>
    </domain>
</protein>
<keyword evidence="3 4" id="KW-0288">FMN</keyword>
<dbReference type="EC" id="4.1.1.36" evidence="3"/>
<comment type="caution">
    <text evidence="3">Lacks conserved residue(s) required for the propagation of feature annotation.</text>
</comment>
<dbReference type="AlphaFoldDB" id="A0A194AHH5"/>
<keyword evidence="3 4" id="KW-0436">Ligase</keyword>
<dbReference type="GO" id="GO:0004632">
    <property type="term" value="F:phosphopantothenate--cysteine ligase activity"/>
    <property type="evidence" value="ECO:0007669"/>
    <property type="project" value="UniProtKB-UniRule"/>
</dbReference>
<feature type="binding site" evidence="3">
    <location>
        <position position="283"/>
    </location>
    <ligand>
        <name>CTP</name>
        <dbReference type="ChEBI" id="CHEBI:37563"/>
    </ligand>
</feature>
<dbReference type="PANTHER" id="PTHR14359:SF6">
    <property type="entry name" value="PHOSPHOPANTOTHENOYLCYSTEINE DECARBOXYLASE"/>
    <property type="match status" value="1"/>
</dbReference>
<dbReference type="InterPro" id="IPR003382">
    <property type="entry name" value="Flavoprotein"/>
</dbReference>
<comment type="cofactor">
    <cofactor evidence="3">
        <name>Mg(2+)</name>
        <dbReference type="ChEBI" id="CHEBI:18420"/>
    </cofactor>
</comment>
<evidence type="ECO:0000313" key="7">
    <source>
        <dbReference type="EMBL" id="GAU08783.1"/>
    </source>
</evidence>
<comment type="caution">
    <text evidence="7">The sequence shown here is derived from an EMBL/GenBank/DDBJ whole genome shotgun (WGS) entry which is preliminary data.</text>
</comment>